<feature type="transmembrane region" description="Helical" evidence="2">
    <location>
        <begin position="39"/>
        <end position="62"/>
    </location>
</feature>
<evidence type="ECO:0008006" key="5">
    <source>
        <dbReference type="Google" id="ProtNLM"/>
    </source>
</evidence>
<dbReference type="SUPFAM" id="SSF103481">
    <property type="entry name" value="Multidrug resistance efflux transporter EmrE"/>
    <property type="match status" value="1"/>
</dbReference>
<keyword evidence="4" id="KW-1185">Reference proteome</keyword>
<dbReference type="AlphaFoldDB" id="A0A8J4UZ59"/>
<dbReference type="Proteomes" id="UP000695562">
    <property type="component" value="Unassembled WGS sequence"/>
</dbReference>
<evidence type="ECO:0000256" key="1">
    <source>
        <dbReference type="SAM" id="MobiDB-lite"/>
    </source>
</evidence>
<accession>A0A8J4UZ59</accession>
<protein>
    <recommendedName>
        <fullName evidence="5">EamA domain-containing protein</fullName>
    </recommendedName>
</protein>
<comment type="caution">
    <text evidence="3">The sequence shown here is derived from an EMBL/GenBank/DDBJ whole genome shotgun (WGS) entry which is preliminary data.</text>
</comment>
<keyword evidence="2" id="KW-1133">Transmembrane helix</keyword>
<keyword evidence="2" id="KW-0472">Membrane</keyword>
<proteinExistence type="predicted"/>
<reference evidence="3" key="1">
    <citation type="submission" date="2020-01" db="EMBL/GenBank/DDBJ databases">
        <title>Development of genomics and gene disruption for Polysphondylium violaceum indicates a role for the polyketide synthase stlB in stalk morphogenesis.</title>
        <authorList>
            <person name="Narita B."/>
            <person name="Kawabe Y."/>
            <person name="Kin K."/>
            <person name="Saito T."/>
            <person name="Gibbs R."/>
            <person name="Kuspa A."/>
            <person name="Muzny D."/>
            <person name="Queller D."/>
            <person name="Richards S."/>
            <person name="Strassman J."/>
            <person name="Sucgang R."/>
            <person name="Worley K."/>
            <person name="Schaap P."/>
        </authorList>
    </citation>
    <scope>NUCLEOTIDE SEQUENCE</scope>
    <source>
        <strain evidence="3">QSvi11</strain>
    </source>
</reference>
<name>A0A8J4UZ59_9MYCE</name>
<evidence type="ECO:0000256" key="2">
    <source>
        <dbReference type="SAM" id="Phobius"/>
    </source>
</evidence>
<feature type="transmembrane region" description="Helical" evidence="2">
    <location>
        <begin position="78"/>
        <end position="98"/>
    </location>
</feature>
<keyword evidence="2" id="KW-0812">Transmembrane</keyword>
<dbReference type="OrthoDB" id="5854584at2759"/>
<evidence type="ECO:0000313" key="3">
    <source>
        <dbReference type="EMBL" id="KAF2074100.1"/>
    </source>
</evidence>
<sequence length="169" mass="18723">MSNKVTSRSNNENKAKENKQNNTGASTSKPTVVNTNAKMAFIFSMIGGIFASLSSVCGKIVVDSSFLSSLISQTQIDLVIRAISISGIFISTTMQWRYAAKAMDLSTNSLSSTVITTASNFFFTAFFGWLFFKETLSIVWWIGASFIMFGLFLMNLDSNQQLEKEKKKQ</sequence>
<dbReference type="InterPro" id="IPR037185">
    <property type="entry name" value="EmrE-like"/>
</dbReference>
<evidence type="ECO:0000313" key="4">
    <source>
        <dbReference type="Proteomes" id="UP000695562"/>
    </source>
</evidence>
<dbReference type="EMBL" id="AJWJ01000165">
    <property type="protein sequence ID" value="KAF2074100.1"/>
    <property type="molecule type" value="Genomic_DNA"/>
</dbReference>
<dbReference type="Gene3D" id="1.10.3730.20">
    <property type="match status" value="1"/>
</dbReference>
<gene>
    <name evidence="3" type="ORF">CYY_004585</name>
</gene>
<feature type="transmembrane region" description="Helical" evidence="2">
    <location>
        <begin position="138"/>
        <end position="156"/>
    </location>
</feature>
<organism evidence="3 4">
    <name type="scientific">Polysphondylium violaceum</name>
    <dbReference type="NCBI Taxonomy" id="133409"/>
    <lineage>
        <taxon>Eukaryota</taxon>
        <taxon>Amoebozoa</taxon>
        <taxon>Evosea</taxon>
        <taxon>Eumycetozoa</taxon>
        <taxon>Dictyostelia</taxon>
        <taxon>Dictyosteliales</taxon>
        <taxon>Dictyosteliaceae</taxon>
        <taxon>Polysphondylium</taxon>
    </lineage>
</organism>
<feature type="transmembrane region" description="Helical" evidence="2">
    <location>
        <begin position="110"/>
        <end position="132"/>
    </location>
</feature>
<dbReference type="PANTHER" id="PTHR31965">
    <property type="entry name" value="TRANSMEMBRANE PROTEIN 42"/>
    <property type="match status" value="1"/>
</dbReference>
<feature type="region of interest" description="Disordered" evidence="1">
    <location>
        <begin position="1"/>
        <end position="30"/>
    </location>
</feature>
<dbReference type="InterPro" id="IPR039632">
    <property type="entry name" value="TMEM42"/>
</dbReference>
<dbReference type="PANTHER" id="PTHR31965:SF1">
    <property type="entry name" value="TRANSMEMBRANE PROTEIN 42"/>
    <property type="match status" value="1"/>
</dbReference>